<feature type="transmembrane region" description="Helical" evidence="7">
    <location>
        <begin position="27"/>
        <end position="47"/>
    </location>
</feature>
<evidence type="ECO:0000313" key="10">
    <source>
        <dbReference type="Proteomes" id="UP000461730"/>
    </source>
</evidence>
<sequence>MIEILITVGYFFVVLIIYSIHYHRFRFLSWAIGIAISVLLLAGIYYYLADNLGADKGALSRYLVIADLAGILYGALYGQRHIRQSKKEEHFYLEAVDGRRVYFRDPLDNFLVYAGANSGKTKSIGKNLLEQYIKHHWAGFVYDFKDGDYSRTTFELVSRYNYPHKVYHANFIDLSCSHRFNIVKPSVLKDPNFFTQLLGDVLNAYMAESKQNEWYLGALGLFRGVGIRFYMDYPQYCTIPHIVNFIAQADNDRLERFLNARPESRGLASAYLSAARSEKTQDSIRSTLGNYLSELSFNKNVQYVLSGDDFDFNLIDPAEPKLLIVANAFKLNTVLSPLISMMLLVSTRNFTLKNRIPCFYFLDEPTTMKVANFQELLSVLREYLVSFALLTQSQAKFEKLYGIHDLRSIESNCGNKFFGKTLDPKATESYVAQFSRREEQRVTKTRGQSTNNSSSSVSVSKAKEQRYDPDFFMQLKPGEFVGRATHSNVKEFHLQFKQYVPGNETDPPIVGPVLERDILNNYNRIIEQVSNLE</sequence>
<keyword evidence="10" id="KW-1185">Reference proteome</keyword>
<feature type="region of interest" description="Disordered" evidence="6">
    <location>
        <begin position="440"/>
        <end position="462"/>
    </location>
</feature>
<accession>A0A7K1UDP1</accession>
<feature type="domain" description="Type IV secretion system coupling protein TraD DNA-binding" evidence="8">
    <location>
        <begin position="204"/>
        <end position="466"/>
    </location>
</feature>
<protein>
    <submittedName>
        <fullName evidence="9">Type IV secretion system DNA-binding domain-containing protein</fullName>
    </submittedName>
</protein>
<evidence type="ECO:0000256" key="5">
    <source>
        <dbReference type="ARBA" id="ARBA00023136"/>
    </source>
</evidence>
<dbReference type="Proteomes" id="UP000461730">
    <property type="component" value="Unassembled WGS sequence"/>
</dbReference>
<dbReference type="InterPro" id="IPR027417">
    <property type="entry name" value="P-loop_NTPase"/>
</dbReference>
<dbReference type="PANTHER" id="PTHR37937">
    <property type="entry name" value="CONJUGATIVE TRANSFER: DNA TRANSPORT"/>
    <property type="match status" value="1"/>
</dbReference>
<dbReference type="GO" id="GO:0005886">
    <property type="term" value="C:plasma membrane"/>
    <property type="evidence" value="ECO:0007669"/>
    <property type="project" value="UniProtKB-SubCell"/>
</dbReference>
<dbReference type="InterPro" id="IPR051539">
    <property type="entry name" value="T4SS-coupling_protein"/>
</dbReference>
<dbReference type="GO" id="GO:0003677">
    <property type="term" value="F:DNA binding"/>
    <property type="evidence" value="ECO:0007669"/>
    <property type="project" value="UniProtKB-KW"/>
</dbReference>
<feature type="compositionally biased region" description="Low complexity" evidence="6">
    <location>
        <begin position="449"/>
        <end position="460"/>
    </location>
</feature>
<comment type="caution">
    <text evidence="9">The sequence shown here is derived from an EMBL/GenBank/DDBJ whole genome shotgun (WGS) entry which is preliminary data.</text>
</comment>
<keyword evidence="9" id="KW-0238">DNA-binding</keyword>
<keyword evidence="2" id="KW-1003">Cell membrane</keyword>
<evidence type="ECO:0000256" key="3">
    <source>
        <dbReference type="ARBA" id="ARBA00022692"/>
    </source>
</evidence>
<keyword evidence="4 7" id="KW-1133">Transmembrane helix</keyword>
<evidence type="ECO:0000256" key="1">
    <source>
        <dbReference type="ARBA" id="ARBA00004651"/>
    </source>
</evidence>
<feature type="transmembrane region" description="Helical" evidence="7">
    <location>
        <begin position="59"/>
        <end position="78"/>
    </location>
</feature>
<reference evidence="9 10" key="1">
    <citation type="submission" date="2019-12" db="EMBL/GenBank/DDBJ databases">
        <title>Chitinophaga sp. strain ysch24 (GDMCC 1.1355), whole genome shotgun sequence.</title>
        <authorList>
            <person name="Zhang X."/>
        </authorList>
    </citation>
    <scope>NUCLEOTIDE SEQUENCE [LARGE SCALE GENOMIC DNA]</scope>
    <source>
        <strain evidence="10">ysch24</strain>
    </source>
</reference>
<evidence type="ECO:0000256" key="6">
    <source>
        <dbReference type="SAM" id="MobiDB-lite"/>
    </source>
</evidence>
<evidence type="ECO:0000259" key="8">
    <source>
        <dbReference type="Pfam" id="PF10412"/>
    </source>
</evidence>
<dbReference type="AlphaFoldDB" id="A0A7K1UDP1"/>
<dbReference type="EMBL" id="WRXN01000028">
    <property type="protein sequence ID" value="MVT12507.1"/>
    <property type="molecule type" value="Genomic_DNA"/>
</dbReference>
<dbReference type="SUPFAM" id="SSF52540">
    <property type="entry name" value="P-loop containing nucleoside triphosphate hydrolases"/>
    <property type="match status" value="1"/>
</dbReference>
<proteinExistence type="predicted"/>
<evidence type="ECO:0000256" key="7">
    <source>
        <dbReference type="SAM" id="Phobius"/>
    </source>
</evidence>
<feature type="transmembrane region" description="Helical" evidence="7">
    <location>
        <begin position="6"/>
        <end position="22"/>
    </location>
</feature>
<keyword evidence="3 7" id="KW-0812">Transmembrane</keyword>
<dbReference type="Pfam" id="PF10412">
    <property type="entry name" value="TrwB_AAD_bind"/>
    <property type="match status" value="1"/>
</dbReference>
<evidence type="ECO:0000313" key="9">
    <source>
        <dbReference type="EMBL" id="MVT12507.1"/>
    </source>
</evidence>
<gene>
    <name evidence="9" type="ORF">GO493_29920</name>
</gene>
<dbReference type="PANTHER" id="PTHR37937:SF1">
    <property type="entry name" value="CONJUGATIVE TRANSFER: DNA TRANSPORT"/>
    <property type="match status" value="1"/>
</dbReference>
<dbReference type="CDD" id="cd01127">
    <property type="entry name" value="TrwB_TraG_TraD_VirD4"/>
    <property type="match status" value="1"/>
</dbReference>
<evidence type="ECO:0000256" key="4">
    <source>
        <dbReference type="ARBA" id="ARBA00022989"/>
    </source>
</evidence>
<dbReference type="Gene3D" id="3.40.50.300">
    <property type="entry name" value="P-loop containing nucleotide triphosphate hydrolases"/>
    <property type="match status" value="1"/>
</dbReference>
<evidence type="ECO:0000256" key="2">
    <source>
        <dbReference type="ARBA" id="ARBA00022475"/>
    </source>
</evidence>
<organism evidence="9 10">
    <name type="scientific">Chitinophaga tropicalis</name>
    <dbReference type="NCBI Taxonomy" id="2683588"/>
    <lineage>
        <taxon>Bacteria</taxon>
        <taxon>Pseudomonadati</taxon>
        <taxon>Bacteroidota</taxon>
        <taxon>Chitinophagia</taxon>
        <taxon>Chitinophagales</taxon>
        <taxon>Chitinophagaceae</taxon>
        <taxon>Chitinophaga</taxon>
    </lineage>
</organism>
<keyword evidence="5 7" id="KW-0472">Membrane</keyword>
<name>A0A7K1UDP1_9BACT</name>
<dbReference type="RefSeq" id="WP_157309923.1">
    <property type="nucleotide sequence ID" value="NZ_WRXN01000028.1"/>
</dbReference>
<dbReference type="InterPro" id="IPR019476">
    <property type="entry name" value="T4SS_TraD_DNA-bd"/>
</dbReference>
<comment type="subcellular location">
    <subcellularLocation>
        <location evidence="1">Cell membrane</location>
        <topology evidence="1">Multi-pass membrane protein</topology>
    </subcellularLocation>
</comment>